<name>A0ABS2DBZ3_9SPHN</name>
<reference evidence="1 2" key="1">
    <citation type="submission" date="2020-12" db="EMBL/GenBank/DDBJ databases">
        <title>Sphingomonas sp.</title>
        <authorList>
            <person name="Kim M.K."/>
        </authorList>
    </citation>
    <scope>NUCLEOTIDE SEQUENCE [LARGE SCALE GENOMIC DNA]</scope>
    <source>
        <strain evidence="1 2">BT552</strain>
    </source>
</reference>
<evidence type="ECO:0000313" key="2">
    <source>
        <dbReference type="Proteomes" id="UP000763641"/>
    </source>
</evidence>
<protein>
    <submittedName>
        <fullName evidence="1">Uncharacterized protein</fullName>
    </submittedName>
</protein>
<dbReference type="Proteomes" id="UP000763641">
    <property type="component" value="Unassembled WGS sequence"/>
</dbReference>
<evidence type="ECO:0000313" key="1">
    <source>
        <dbReference type="EMBL" id="MBM6578468.1"/>
    </source>
</evidence>
<gene>
    <name evidence="1" type="ORF">ILT43_18970</name>
</gene>
<sequence>MRFLPLSQSLAIGLGGLAALAGAVVVARDAAGNAFARSRPDLALRAVPDHPIALAHRIDDTLIATGAVGGPQSPEARAVATALRQEPLSADLIRQLAMMRSLKGNTANSRLLMALAERTSRRDLPTQIWMIEAAVADGNINRALSHYDLALTTSRRAPALLFPVLIGALGNPEIRAELARYLRWHRPWSDVFLTQAVATGQPRDVAALVAEVASARNDPAFRAVQASLIGAFVVHKDYPGLNSYAGTLPSADQASIRSIGFSQSTVDRRLRPLTWELTDDPDLGAGYDEGDRLRISARGGTGGIVARRIIFRQPGTWRLRQTITPGADSSGLDVRWEGYCLDSSGQQSFWSQTMPHQATTVQANIAIPEGCRTIELRILASADMDSASALILTLAGVSLVRIG</sequence>
<proteinExistence type="predicted"/>
<organism evidence="1 2">
    <name type="scientific">Sphingomonas longa</name>
    <dbReference type="NCBI Taxonomy" id="2778730"/>
    <lineage>
        <taxon>Bacteria</taxon>
        <taxon>Pseudomonadati</taxon>
        <taxon>Pseudomonadota</taxon>
        <taxon>Alphaproteobacteria</taxon>
        <taxon>Sphingomonadales</taxon>
        <taxon>Sphingomonadaceae</taxon>
        <taxon>Sphingomonas</taxon>
    </lineage>
</organism>
<dbReference type="EMBL" id="JAFEMC010000008">
    <property type="protein sequence ID" value="MBM6578468.1"/>
    <property type="molecule type" value="Genomic_DNA"/>
</dbReference>
<keyword evidence="2" id="KW-1185">Reference proteome</keyword>
<dbReference type="RefSeq" id="WP_204200562.1">
    <property type="nucleotide sequence ID" value="NZ_JAFEMC010000008.1"/>
</dbReference>
<accession>A0ABS2DBZ3</accession>
<comment type="caution">
    <text evidence="1">The sequence shown here is derived from an EMBL/GenBank/DDBJ whole genome shotgun (WGS) entry which is preliminary data.</text>
</comment>